<reference evidence="1" key="1">
    <citation type="journal article" date="2004" name="Nature">
        <title>Genome duplication in the teleost fish Tetraodon nigroviridis reveals the early vertebrate proto-karyotype.</title>
        <authorList>
            <person name="Jaillon O."/>
            <person name="Aury J.-M."/>
            <person name="Brunet F."/>
            <person name="Petit J.-L."/>
            <person name="Stange-Thomann N."/>
            <person name="Mauceli E."/>
            <person name="Bouneau L."/>
            <person name="Fischer C."/>
            <person name="Ozouf-Costaz C."/>
            <person name="Bernot A."/>
            <person name="Nicaud S."/>
            <person name="Jaffe D."/>
            <person name="Fisher S."/>
            <person name="Lutfalla G."/>
            <person name="Dossat C."/>
            <person name="Segurens B."/>
            <person name="Dasilva C."/>
            <person name="Salanoubat M."/>
            <person name="Levy M."/>
            <person name="Boudet N."/>
            <person name="Castellano S."/>
            <person name="Anthouard V."/>
            <person name="Jubin C."/>
            <person name="Castelli V."/>
            <person name="Katinka M."/>
            <person name="Vacherie B."/>
            <person name="Biemont C."/>
            <person name="Skalli Z."/>
            <person name="Cattolico L."/>
            <person name="Poulain J."/>
            <person name="De Berardinis V."/>
            <person name="Cruaud C."/>
            <person name="Duprat S."/>
            <person name="Brottier P."/>
            <person name="Coutanceau J.-P."/>
            <person name="Gouzy J."/>
            <person name="Parra G."/>
            <person name="Lardier G."/>
            <person name="Chapple C."/>
            <person name="McKernan K.J."/>
            <person name="McEwan P."/>
            <person name="Bosak S."/>
            <person name="Kellis M."/>
            <person name="Volff J.-N."/>
            <person name="Guigo R."/>
            <person name="Zody M.C."/>
            <person name="Mesirov J."/>
            <person name="Lindblad-Toh K."/>
            <person name="Birren B."/>
            <person name="Nusbaum C."/>
            <person name="Kahn D."/>
            <person name="Robinson-Rechavi M."/>
            <person name="Laudet V."/>
            <person name="Schachter V."/>
            <person name="Quetier F."/>
            <person name="Saurin W."/>
            <person name="Scarpelli C."/>
            <person name="Wincker P."/>
            <person name="Lander E.S."/>
            <person name="Weissenbach J."/>
            <person name="Roest Crollius H."/>
        </authorList>
    </citation>
    <scope>NUCLEOTIDE SEQUENCE [LARGE SCALE GENOMIC DNA]</scope>
</reference>
<feature type="non-terminal residue" evidence="1">
    <location>
        <position position="1"/>
    </location>
</feature>
<gene>
    <name evidence="1" type="ORF">GSTENG00038268001</name>
</gene>
<dbReference type="KEGG" id="tng:GSTEN00038268G001"/>
<dbReference type="AlphaFoldDB" id="Q4TII5"/>
<proteinExistence type="predicted"/>
<dbReference type="EMBL" id="CAAE01002094">
    <property type="protein sequence ID" value="CAF87297.1"/>
    <property type="molecule type" value="Genomic_DNA"/>
</dbReference>
<protein>
    <submittedName>
        <fullName evidence="1">Chromosome undetermined SCAF2094, whole genome shotgun sequence</fullName>
    </submittedName>
</protein>
<accession>Q4TII5</accession>
<organism evidence="1">
    <name type="scientific">Tetraodon nigroviridis</name>
    <name type="common">Spotted green pufferfish</name>
    <name type="synonym">Chelonodon nigroviridis</name>
    <dbReference type="NCBI Taxonomy" id="99883"/>
    <lineage>
        <taxon>Eukaryota</taxon>
        <taxon>Metazoa</taxon>
        <taxon>Chordata</taxon>
        <taxon>Craniata</taxon>
        <taxon>Vertebrata</taxon>
        <taxon>Euteleostomi</taxon>
        <taxon>Actinopterygii</taxon>
        <taxon>Neopterygii</taxon>
        <taxon>Teleostei</taxon>
        <taxon>Neoteleostei</taxon>
        <taxon>Acanthomorphata</taxon>
        <taxon>Eupercaria</taxon>
        <taxon>Tetraodontiformes</taxon>
        <taxon>Tetradontoidea</taxon>
        <taxon>Tetraodontidae</taxon>
        <taxon>Tetraodon</taxon>
    </lineage>
</organism>
<name>Q4TII5_TETNG</name>
<reference evidence="1" key="2">
    <citation type="submission" date="2004-02" db="EMBL/GenBank/DDBJ databases">
        <authorList>
            <consortium name="Genoscope"/>
            <consortium name="Whitehead Institute Centre for Genome Research"/>
        </authorList>
    </citation>
    <scope>NUCLEOTIDE SEQUENCE</scope>
</reference>
<sequence length="37" mass="3936">ILITSKARQSGALSTSGKDKGWFCCVDHPSILEVSVT</sequence>
<evidence type="ECO:0000313" key="1">
    <source>
        <dbReference type="EMBL" id="CAF87297.1"/>
    </source>
</evidence>